<dbReference type="AlphaFoldDB" id="A0A543BJM3"/>
<dbReference type="OrthoDB" id="5517693at2"/>
<gene>
    <name evidence="1" type="ORF">FB560_0634</name>
</gene>
<name>A0A543BJM3_9MICO</name>
<dbReference type="Proteomes" id="UP000317209">
    <property type="component" value="Unassembled WGS sequence"/>
</dbReference>
<sequence length="325" mass="36064">MPRAITIENAKRMLRSRTQLRESGSTDREVMDAVASGELIRIRRGWYVHAAAWQGLWNEGRHLLAVVAVHRDASYAAPPFCFESAAVIHGLPLYRSVPAVVHTLVGDTSHSRARAGVARHALRIAPDDVVEVNGLRCTSVERTVLDLAQRMTSEAAVASADAALRRFAVHEQHHDEGRAAAWRDMLLERAAGISTRGIRRARRVVAFADGRAQLPGESVSRLQLHRLGFTGLGLQTHVVGPDGEDYWTDFAFPKARVFGEFDGLGKYLDDEMRGARSMDEILLAEKRREDAIRGVTGWRIVRWESSHIVSAERLGARLASFGIRP</sequence>
<protein>
    <submittedName>
        <fullName evidence="1">Uncharacterized protein</fullName>
    </submittedName>
</protein>
<evidence type="ECO:0000313" key="2">
    <source>
        <dbReference type="Proteomes" id="UP000317209"/>
    </source>
</evidence>
<organism evidence="1 2">
    <name type="scientific">Microbacterium saperdae</name>
    <dbReference type="NCBI Taxonomy" id="69368"/>
    <lineage>
        <taxon>Bacteria</taxon>
        <taxon>Bacillati</taxon>
        <taxon>Actinomycetota</taxon>
        <taxon>Actinomycetes</taxon>
        <taxon>Micrococcales</taxon>
        <taxon>Microbacteriaceae</taxon>
        <taxon>Microbacterium</taxon>
    </lineage>
</organism>
<comment type="caution">
    <text evidence="1">The sequence shown here is derived from an EMBL/GenBank/DDBJ whole genome shotgun (WGS) entry which is preliminary data.</text>
</comment>
<dbReference type="RefSeq" id="WP_141871025.1">
    <property type="nucleotide sequence ID" value="NZ_VFOX01000001.1"/>
</dbReference>
<accession>A0A543BJM3</accession>
<proteinExistence type="predicted"/>
<dbReference type="EMBL" id="VFOX01000001">
    <property type="protein sequence ID" value="TQL85039.1"/>
    <property type="molecule type" value="Genomic_DNA"/>
</dbReference>
<keyword evidence="2" id="KW-1185">Reference proteome</keyword>
<reference evidence="1 2" key="1">
    <citation type="submission" date="2019-06" db="EMBL/GenBank/DDBJ databases">
        <title>Sequencing the genomes of 1000 actinobacteria strains.</title>
        <authorList>
            <person name="Klenk H.-P."/>
        </authorList>
    </citation>
    <scope>NUCLEOTIDE SEQUENCE [LARGE SCALE GENOMIC DNA]</scope>
    <source>
        <strain evidence="1 2">DSM 20169</strain>
    </source>
</reference>
<evidence type="ECO:0000313" key="1">
    <source>
        <dbReference type="EMBL" id="TQL85039.1"/>
    </source>
</evidence>